<comment type="caution">
    <text evidence="1">The sequence shown here is derived from an EMBL/GenBank/DDBJ whole genome shotgun (WGS) entry which is preliminary data.</text>
</comment>
<dbReference type="Proteomes" id="UP000295444">
    <property type="component" value="Unassembled WGS sequence"/>
</dbReference>
<dbReference type="OrthoDB" id="3775353at2"/>
<gene>
    <name evidence="1" type="ORF">EV186_108137</name>
</gene>
<dbReference type="Gene3D" id="3.40.50.300">
    <property type="entry name" value="P-loop containing nucleotide triphosphate hydrolases"/>
    <property type="match status" value="1"/>
</dbReference>
<accession>A0A4R6S032</accession>
<evidence type="ECO:0000313" key="1">
    <source>
        <dbReference type="EMBL" id="TDP91926.1"/>
    </source>
</evidence>
<dbReference type="EMBL" id="SNXZ01000008">
    <property type="protein sequence ID" value="TDP91926.1"/>
    <property type="molecule type" value="Genomic_DNA"/>
</dbReference>
<dbReference type="SUPFAM" id="SSF52540">
    <property type="entry name" value="P-loop containing nucleoside triphosphate hydrolases"/>
    <property type="match status" value="1"/>
</dbReference>
<protein>
    <recommendedName>
        <fullName evidence="3">ABC transporter family protein</fullName>
    </recommendedName>
</protein>
<organism evidence="1 2">
    <name type="scientific">Labedaea rhizosphaerae</name>
    <dbReference type="NCBI Taxonomy" id="598644"/>
    <lineage>
        <taxon>Bacteria</taxon>
        <taxon>Bacillati</taxon>
        <taxon>Actinomycetota</taxon>
        <taxon>Actinomycetes</taxon>
        <taxon>Pseudonocardiales</taxon>
        <taxon>Pseudonocardiaceae</taxon>
        <taxon>Labedaea</taxon>
    </lineage>
</organism>
<proteinExistence type="predicted"/>
<keyword evidence="2" id="KW-1185">Reference proteome</keyword>
<evidence type="ECO:0000313" key="2">
    <source>
        <dbReference type="Proteomes" id="UP000295444"/>
    </source>
</evidence>
<name>A0A4R6S032_LABRH</name>
<evidence type="ECO:0008006" key="3">
    <source>
        <dbReference type="Google" id="ProtNLM"/>
    </source>
</evidence>
<dbReference type="RefSeq" id="WP_133853497.1">
    <property type="nucleotide sequence ID" value="NZ_SNXZ01000008.1"/>
</dbReference>
<sequence length="221" mass="23493">MQVRAEQVTVRGPHGPLLPPTSMRVADGQLAVVSGEPTEGHTALALALAGRIKPHEGVVTLDDTQAPARLRALTAIVDSPEVTEPDEALRLSEVVAEGLALAGRGQGRKAVAAWLAEHDLERHARDRVENLPPDLRTAVLTELAVAREGVRLLVFDRPDRHTSNPQSWWPLALRHAQHGMAVVVLCLTSAARLLPVPAAQLGRADQPAPLTVGQPVPGALS</sequence>
<dbReference type="AlphaFoldDB" id="A0A4R6S032"/>
<dbReference type="InterPro" id="IPR027417">
    <property type="entry name" value="P-loop_NTPase"/>
</dbReference>
<reference evidence="1 2" key="1">
    <citation type="submission" date="2019-03" db="EMBL/GenBank/DDBJ databases">
        <title>Genomic Encyclopedia of Type Strains, Phase IV (KMG-IV): sequencing the most valuable type-strain genomes for metagenomic binning, comparative biology and taxonomic classification.</title>
        <authorList>
            <person name="Goeker M."/>
        </authorList>
    </citation>
    <scope>NUCLEOTIDE SEQUENCE [LARGE SCALE GENOMIC DNA]</scope>
    <source>
        <strain evidence="1 2">DSM 45361</strain>
    </source>
</reference>